<feature type="domain" description="Cell envelope-related transcriptional attenuator" evidence="4">
    <location>
        <begin position="177"/>
        <end position="340"/>
    </location>
</feature>
<feature type="region of interest" description="Disordered" evidence="2">
    <location>
        <begin position="1"/>
        <end position="101"/>
    </location>
</feature>
<dbReference type="RefSeq" id="WP_015608946.1">
    <property type="nucleotide sequence ID" value="NZ_BMUG01000010.1"/>
</dbReference>
<feature type="transmembrane region" description="Helical" evidence="3">
    <location>
        <begin position="102"/>
        <end position="125"/>
    </location>
</feature>
<dbReference type="PANTHER" id="PTHR33392:SF6">
    <property type="entry name" value="POLYISOPRENYL-TEICHOIC ACID--PEPTIDOGLYCAN TEICHOIC ACID TRANSFERASE TAGU"/>
    <property type="match status" value="1"/>
</dbReference>
<organism evidence="6 7">
    <name type="scientific">Streptomyces microflavus</name>
    <name type="common">Streptomyces lipmanii</name>
    <dbReference type="NCBI Taxonomy" id="1919"/>
    <lineage>
        <taxon>Bacteria</taxon>
        <taxon>Bacillati</taxon>
        <taxon>Actinomycetota</taxon>
        <taxon>Actinomycetes</taxon>
        <taxon>Kitasatosporales</taxon>
        <taxon>Streptomycetaceae</taxon>
        <taxon>Streptomyces</taxon>
    </lineage>
</organism>
<gene>
    <name evidence="6" type="ORF">Smic_29470</name>
</gene>
<feature type="compositionally biased region" description="Basic residues" evidence="2">
    <location>
        <begin position="88"/>
        <end position="101"/>
    </location>
</feature>
<protein>
    <submittedName>
        <fullName evidence="6">LytR family transcriptional regulator</fullName>
    </submittedName>
</protein>
<dbReference type="Proteomes" id="UP000498740">
    <property type="component" value="Unassembled WGS sequence"/>
</dbReference>
<feature type="compositionally biased region" description="Low complexity" evidence="2">
    <location>
        <begin position="73"/>
        <end position="87"/>
    </location>
</feature>
<reference evidence="6 7" key="1">
    <citation type="submission" date="2020-05" db="EMBL/GenBank/DDBJ databases">
        <title>Whole genome shotgun sequence of Streptomyces microflavus NBRC 13062.</title>
        <authorList>
            <person name="Komaki H."/>
            <person name="Tamura T."/>
        </authorList>
    </citation>
    <scope>NUCLEOTIDE SEQUENCE [LARGE SCALE GENOMIC DNA]</scope>
    <source>
        <strain evidence="6 7">NBRC 13062</strain>
    </source>
</reference>
<feature type="compositionally biased region" description="Basic and acidic residues" evidence="2">
    <location>
        <begin position="1"/>
        <end position="11"/>
    </location>
</feature>
<evidence type="ECO:0000259" key="5">
    <source>
        <dbReference type="Pfam" id="PF13399"/>
    </source>
</evidence>
<evidence type="ECO:0000256" key="3">
    <source>
        <dbReference type="SAM" id="Phobius"/>
    </source>
</evidence>
<dbReference type="Pfam" id="PF13399">
    <property type="entry name" value="LytR_C"/>
    <property type="match status" value="1"/>
</dbReference>
<dbReference type="Pfam" id="PF03816">
    <property type="entry name" value="LytR_cpsA_psr"/>
    <property type="match status" value="1"/>
</dbReference>
<evidence type="ECO:0000256" key="2">
    <source>
        <dbReference type="SAM" id="MobiDB-lite"/>
    </source>
</evidence>
<dbReference type="Gene3D" id="3.30.70.2390">
    <property type="match status" value="1"/>
</dbReference>
<keyword evidence="3" id="KW-1133">Transmembrane helix</keyword>
<proteinExistence type="inferred from homology"/>
<evidence type="ECO:0000313" key="7">
    <source>
        <dbReference type="Proteomes" id="UP000498740"/>
    </source>
</evidence>
<dbReference type="EMBL" id="BLWD01000001">
    <property type="protein sequence ID" value="GFN04391.1"/>
    <property type="molecule type" value="Genomic_DNA"/>
</dbReference>
<sequence length="574" mass="61106">MDAQSRGRADDIDPADQWVLNPHTGNYELRLDQSAGESPVAARTTTAEDSGRRRTGSPDGPRREVPGQRSRRASQSGGRGAEATATAGRRKRKSPKARRKKALMWTGGVTAFLVVSASLGAYLLYERFNGNIDTVDIGDAGNKDVLSDGPMNILIIGTDKRTGKGNEGYGDKGSEGHADTNILFHVSEDRTNATAMSIPRDLMTDIPDCETKQPDGSEKVIPGTPNVRFNVSLGQEGRDPGCTMRTVEAITGVKPDHFMMVDFNAVKELTTAVGGVKVCMAKPIDDPKSHLKLPKGESRVEGEEALALLRTRHSFGNESDLDRIKVQQQFLGSMIREMKSSDTLTNPTKLFKLADAATNALTVDQGIGSAKKLMTLAQEIGKVDTKNITFVTMPVIDNPAEPTPITVVVAPQKGEQLFAMMRSDTSLTEVKQKEKAAKSKQAALLKGPKAAPADVRVDVLNGGEIPGAAGATVTWLQNEQGVLKSTNKANAPEKIKKTTLAYAPNQADQARALAEMMGLPATAMKPGTADAEGLQAMVLTLGADFKGAGIPITGPAKAPEDIQRASADKAVCAQ</sequence>
<evidence type="ECO:0000313" key="6">
    <source>
        <dbReference type="EMBL" id="GFN04391.1"/>
    </source>
</evidence>
<evidence type="ECO:0000256" key="1">
    <source>
        <dbReference type="ARBA" id="ARBA00006068"/>
    </source>
</evidence>
<dbReference type="Gene3D" id="3.40.630.190">
    <property type="entry name" value="LCP protein"/>
    <property type="match status" value="1"/>
</dbReference>
<keyword evidence="3" id="KW-0812">Transmembrane</keyword>
<name>A0A7J0CPF3_STRMI</name>
<accession>A0A7J0CPF3</accession>
<evidence type="ECO:0000259" key="4">
    <source>
        <dbReference type="Pfam" id="PF03816"/>
    </source>
</evidence>
<dbReference type="NCBIfam" id="TIGR00350">
    <property type="entry name" value="lytR_cpsA_psr"/>
    <property type="match status" value="1"/>
</dbReference>
<dbReference type="PANTHER" id="PTHR33392">
    <property type="entry name" value="POLYISOPRENYL-TEICHOIC ACID--PEPTIDOGLYCAN TEICHOIC ACID TRANSFERASE TAGU"/>
    <property type="match status" value="1"/>
</dbReference>
<dbReference type="AlphaFoldDB" id="A0A7J0CPF3"/>
<dbReference type="InterPro" id="IPR050922">
    <property type="entry name" value="LytR/CpsA/Psr_CW_biosynth"/>
</dbReference>
<comment type="similarity">
    <text evidence="1">Belongs to the LytR/CpsA/Psr (LCP) family.</text>
</comment>
<keyword evidence="3" id="KW-0472">Membrane</keyword>
<dbReference type="InterPro" id="IPR027381">
    <property type="entry name" value="LytR/CpsA/Psr_C"/>
</dbReference>
<dbReference type="InterPro" id="IPR004474">
    <property type="entry name" value="LytR_CpsA_psr"/>
</dbReference>
<comment type="caution">
    <text evidence="6">The sequence shown here is derived from an EMBL/GenBank/DDBJ whole genome shotgun (WGS) entry which is preliminary data.</text>
</comment>
<feature type="domain" description="LytR/CpsA/Psr regulator C-terminal" evidence="5">
    <location>
        <begin position="454"/>
        <end position="545"/>
    </location>
</feature>